<proteinExistence type="predicted"/>
<evidence type="ECO:0000256" key="4">
    <source>
        <dbReference type="ARBA" id="ARBA00023136"/>
    </source>
</evidence>
<dbReference type="RefSeq" id="WP_006351747.1">
    <property type="nucleotide sequence ID" value="NZ_ADNY01000022.1"/>
</dbReference>
<keyword evidence="3 5" id="KW-1133">Transmembrane helix</keyword>
<evidence type="ECO:0000256" key="1">
    <source>
        <dbReference type="ARBA" id="ARBA00004651"/>
    </source>
</evidence>
<organism evidence="6 7">
    <name type="scientific">Lactobacillus amylolyticus DSM 11664</name>
    <dbReference type="NCBI Taxonomy" id="585524"/>
    <lineage>
        <taxon>Bacteria</taxon>
        <taxon>Bacillati</taxon>
        <taxon>Bacillota</taxon>
        <taxon>Bacilli</taxon>
        <taxon>Lactobacillales</taxon>
        <taxon>Lactobacillaceae</taxon>
        <taxon>Lactobacillus</taxon>
    </lineage>
</organism>
<keyword evidence="2 5" id="KW-0812">Transmembrane</keyword>
<dbReference type="AlphaFoldDB" id="D4YSW6"/>
<dbReference type="SUPFAM" id="SSF90123">
    <property type="entry name" value="ABC transporter transmembrane region"/>
    <property type="match status" value="1"/>
</dbReference>
<reference evidence="6 7" key="1">
    <citation type="submission" date="2010-04" db="EMBL/GenBank/DDBJ databases">
        <authorList>
            <person name="Muzny D."/>
            <person name="Qin X."/>
            <person name="Deng J."/>
            <person name="Jiang H."/>
            <person name="Liu Y."/>
            <person name="Qu J."/>
            <person name="Song X.-Z."/>
            <person name="Zhang L."/>
            <person name="Thornton R."/>
            <person name="Coyle M."/>
            <person name="Francisco L."/>
            <person name="Jackson L."/>
            <person name="Javaid M."/>
            <person name="Korchina V."/>
            <person name="Kovar C."/>
            <person name="Mata R."/>
            <person name="Mathew T."/>
            <person name="Ngo R."/>
            <person name="Nguyen L."/>
            <person name="Nguyen N."/>
            <person name="Okwuonu G."/>
            <person name="Ongeri F."/>
            <person name="Pham C."/>
            <person name="Simmons D."/>
            <person name="Wilczek-Boney K."/>
            <person name="Hale W."/>
            <person name="Jakkamsetti A."/>
            <person name="Pham P."/>
            <person name="Ruth R."/>
            <person name="San Lucas F."/>
            <person name="Warren J."/>
            <person name="Zhang J."/>
            <person name="Zhao Z."/>
            <person name="Zhou C."/>
            <person name="Zhu D."/>
            <person name="Lee S."/>
            <person name="Bess C."/>
            <person name="Blankenburg K."/>
            <person name="Forbes L."/>
            <person name="Fu Q."/>
            <person name="Gubbala S."/>
            <person name="Hirani K."/>
            <person name="Jayaseelan J.C."/>
            <person name="Lara F."/>
            <person name="Munidasa M."/>
            <person name="Palculict T."/>
            <person name="Patil S."/>
            <person name="Pu L.-L."/>
            <person name="Saada N."/>
            <person name="Tang L."/>
            <person name="Weissenberger G."/>
            <person name="Zhu Y."/>
            <person name="Hemphill L."/>
            <person name="Shang Y."/>
            <person name="Youmans B."/>
            <person name="Ayvaz T."/>
            <person name="Ross M."/>
            <person name="Santibanez J."/>
            <person name="Aqrawi P."/>
            <person name="Gross S."/>
            <person name="Joshi V."/>
            <person name="Fowler G."/>
            <person name="Nazareth L."/>
            <person name="Reid J."/>
            <person name="Worley K."/>
            <person name="Petrosino J."/>
            <person name="Highlander S."/>
            <person name="Gibbs R."/>
        </authorList>
    </citation>
    <scope>NUCLEOTIDE SEQUENCE [LARGE SCALE GENOMIC DNA]</scope>
    <source>
        <strain evidence="6 7">DSM 11664</strain>
    </source>
</reference>
<sequence>MTKFGDATLITRSTNDVVQIQTVFVQLLRLLMQSQIMLVAAIILAYFRRAMTDDYFLNCIANFSHRSLSHHAFSSAII</sequence>
<dbReference type="OrthoDB" id="9770415at2"/>
<evidence type="ECO:0000313" key="7">
    <source>
        <dbReference type="Proteomes" id="UP000004069"/>
    </source>
</evidence>
<dbReference type="EMBL" id="ADNY01000022">
    <property type="protein sequence ID" value="EFG55769.1"/>
    <property type="molecule type" value="Genomic_DNA"/>
</dbReference>
<evidence type="ECO:0000256" key="2">
    <source>
        <dbReference type="ARBA" id="ARBA00022692"/>
    </source>
</evidence>
<evidence type="ECO:0000313" key="6">
    <source>
        <dbReference type="EMBL" id="EFG55769.1"/>
    </source>
</evidence>
<name>D4YSW6_9LACO</name>
<dbReference type="GO" id="GO:0005524">
    <property type="term" value="F:ATP binding"/>
    <property type="evidence" value="ECO:0007669"/>
    <property type="project" value="InterPro"/>
</dbReference>
<keyword evidence="4 5" id="KW-0472">Membrane</keyword>
<evidence type="ECO:0000256" key="3">
    <source>
        <dbReference type="ARBA" id="ARBA00022989"/>
    </source>
</evidence>
<evidence type="ECO:0000256" key="5">
    <source>
        <dbReference type="SAM" id="Phobius"/>
    </source>
</evidence>
<protein>
    <submittedName>
        <fullName evidence="6">Uncharacterized protein</fullName>
    </submittedName>
</protein>
<dbReference type="InterPro" id="IPR036640">
    <property type="entry name" value="ABC1_TM_sf"/>
</dbReference>
<accession>D4YSW6</accession>
<dbReference type="GO" id="GO:0005886">
    <property type="term" value="C:plasma membrane"/>
    <property type="evidence" value="ECO:0007669"/>
    <property type="project" value="UniProtKB-SubCell"/>
</dbReference>
<gene>
    <name evidence="6" type="ORF">HMPREF0493_0594</name>
</gene>
<comment type="subcellular location">
    <subcellularLocation>
        <location evidence="1">Cell membrane</location>
        <topology evidence="1">Multi-pass membrane protein</topology>
    </subcellularLocation>
</comment>
<keyword evidence="7" id="KW-1185">Reference proteome</keyword>
<feature type="transmembrane region" description="Helical" evidence="5">
    <location>
        <begin position="27"/>
        <end position="47"/>
    </location>
</feature>
<comment type="caution">
    <text evidence="6">The sequence shown here is derived from an EMBL/GenBank/DDBJ whole genome shotgun (WGS) entry which is preliminary data.</text>
</comment>
<dbReference type="Proteomes" id="UP000004069">
    <property type="component" value="Unassembled WGS sequence"/>
</dbReference>